<comment type="caution">
    <text evidence="1">The sequence shown here is derived from an EMBL/GenBank/DDBJ whole genome shotgun (WGS) entry which is preliminary data.</text>
</comment>
<dbReference type="AlphaFoldDB" id="A0A4S8IG72"/>
<name>A0A4S8IG72_MUSBA</name>
<evidence type="ECO:0000313" key="2">
    <source>
        <dbReference type="Proteomes" id="UP000317650"/>
    </source>
</evidence>
<organism evidence="1 2">
    <name type="scientific">Musa balbisiana</name>
    <name type="common">Banana</name>
    <dbReference type="NCBI Taxonomy" id="52838"/>
    <lineage>
        <taxon>Eukaryota</taxon>
        <taxon>Viridiplantae</taxon>
        <taxon>Streptophyta</taxon>
        <taxon>Embryophyta</taxon>
        <taxon>Tracheophyta</taxon>
        <taxon>Spermatophyta</taxon>
        <taxon>Magnoliopsida</taxon>
        <taxon>Liliopsida</taxon>
        <taxon>Zingiberales</taxon>
        <taxon>Musaceae</taxon>
        <taxon>Musa</taxon>
    </lineage>
</organism>
<dbReference type="EMBL" id="PYDT01000010">
    <property type="protein sequence ID" value="THU47277.1"/>
    <property type="molecule type" value="Genomic_DNA"/>
</dbReference>
<keyword evidence="2" id="KW-1185">Reference proteome</keyword>
<evidence type="ECO:0000313" key="1">
    <source>
        <dbReference type="EMBL" id="THU47277.1"/>
    </source>
</evidence>
<accession>A0A4S8IG72</accession>
<gene>
    <name evidence="1" type="ORF">C4D60_Mb09t13800</name>
</gene>
<sequence>MIRKATRGIDFTVRFLTFDWLLGDPSQDFPSPLLCCTDEELNSPLASPWGRRLRGPKRIKKWTWMRLWLIILINSRNSFGVGPRGSEVVAACNPRKRQKVAFKALSGYVMDKWSPWTLTFGPRENYIGVQL</sequence>
<protein>
    <submittedName>
        <fullName evidence="1">Uncharacterized protein</fullName>
    </submittedName>
</protein>
<dbReference type="Proteomes" id="UP000317650">
    <property type="component" value="Chromosome 9"/>
</dbReference>
<reference evidence="1 2" key="1">
    <citation type="journal article" date="2019" name="Nat. Plants">
        <title>Genome sequencing of Musa balbisiana reveals subgenome evolution and function divergence in polyploid bananas.</title>
        <authorList>
            <person name="Yao X."/>
        </authorList>
    </citation>
    <scope>NUCLEOTIDE SEQUENCE [LARGE SCALE GENOMIC DNA]</scope>
    <source>
        <strain evidence="2">cv. DH-PKW</strain>
        <tissue evidence="1">Leaves</tissue>
    </source>
</reference>
<proteinExistence type="predicted"/>